<evidence type="ECO:0000313" key="1">
    <source>
        <dbReference type="EMBL" id="AKC57630.1"/>
    </source>
</evidence>
<name>A0A0E3U2S4_9CAUD</name>
<protein>
    <submittedName>
        <fullName evidence="1">Uncharacterized protein</fullName>
    </submittedName>
</protein>
<gene>
    <name evidence="1" type="ORF">HMPREF1994_00071</name>
</gene>
<organism evidence="1">
    <name type="scientific">Fusobacterium phage Funu2</name>
    <dbReference type="NCBI Taxonomy" id="1640978"/>
    <lineage>
        <taxon>Viruses</taxon>
        <taxon>Duplodnaviria</taxon>
        <taxon>Heunggongvirae</taxon>
        <taxon>Uroviricota</taxon>
        <taxon>Caudoviricetes</taxon>
    </lineage>
</organism>
<dbReference type="EMBL" id="KR131712">
    <property type="protein sequence ID" value="AKC57630.1"/>
    <property type="molecule type" value="Genomic_DNA"/>
</dbReference>
<sequence>MVKLEKREGKIYTTTTYNATFIKKAKNLQGKWDGEHWVFDEKVENLVREVLKDIYGTDGEGYTRKVIVEIDIDRYDDIDGQDL</sequence>
<accession>A0A0E3U2S4</accession>
<reference evidence="1" key="1">
    <citation type="submission" date="2015-04" db="EMBL/GenBank/DDBJ databases">
        <title>The Genome Sequence of Fusobacterium phage Funu2.</title>
        <authorList>
            <consortium name="The Broad Institute Genomics Platform"/>
            <person name="Earl A."/>
            <person name="Allen-Vercoe E."/>
            <person name="Daigneault M."/>
            <person name="Young S."/>
            <person name="Zeng Q."/>
            <person name="Gargeya S."/>
            <person name="Fitzgerald M."/>
            <person name="Abouelleil A."/>
            <person name="Alvarado L."/>
            <person name="Chapman S."/>
            <person name="Gainer-Dewar J."/>
            <person name="Goldberg J."/>
            <person name="Griggs A."/>
            <person name="Gujja S."/>
            <person name="Hansen M."/>
            <person name="Howarth C."/>
            <person name="Imamovic A."/>
            <person name="Ireland A."/>
            <person name="Larimer J."/>
            <person name="McCowan C."/>
            <person name="Murphy C."/>
            <person name="Pearson M."/>
            <person name="Poon T."/>
            <person name="Priest M."/>
            <person name="Roberts A."/>
            <person name="Saif S."/>
            <person name="Shea T."/>
            <person name="Sykes S."/>
            <person name="Wortman J."/>
            <person name="Nusbaum C."/>
            <person name="Birren B."/>
        </authorList>
    </citation>
    <scope>NUCLEOTIDE SEQUENCE</scope>
</reference>
<proteinExistence type="predicted"/>
<feature type="non-terminal residue" evidence="1">
    <location>
        <position position="83"/>
    </location>
</feature>